<reference evidence="2 3" key="3">
    <citation type="journal article" date="2013" name="Genome Biol.">
        <title>Assembly of a phased diploid Candida albicans genome facilitates allele-specific measurements and provides a simple model for repeat and indel structure.</title>
        <authorList>
            <person name="Muzzey D."/>
            <person name="Schwartz K."/>
            <person name="Weissman J.S."/>
            <person name="Sherlock G."/>
        </authorList>
    </citation>
    <scope>NUCLEOTIDE SEQUENCE [LARGE SCALE GENOMIC DNA]</scope>
    <source>
        <strain evidence="3">SC5314 / ATCC MYA-2876</strain>
    </source>
</reference>
<keyword evidence="3" id="KW-1185">Reference proteome</keyword>
<dbReference type="VEuPathDB" id="FungiDB:C1_12910W_A"/>
<organism evidence="2 3">
    <name type="scientific">Candida albicans (strain SC5314 / ATCC MYA-2876)</name>
    <name type="common">Yeast</name>
    <dbReference type="NCBI Taxonomy" id="237561"/>
    <lineage>
        <taxon>Eukaryota</taxon>
        <taxon>Fungi</taxon>
        <taxon>Dikarya</taxon>
        <taxon>Ascomycota</taxon>
        <taxon>Saccharomycotina</taxon>
        <taxon>Pichiomycetes</taxon>
        <taxon>Debaryomycetaceae</taxon>
        <taxon>Candida/Lodderomyces clade</taxon>
        <taxon>Candida</taxon>
    </lineage>
</organism>
<dbReference type="GeneID" id="30515066"/>
<dbReference type="KEGG" id="cal:CAALFM_C112910WA"/>
<protein>
    <submittedName>
        <fullName evidence="2">Uncharacterized protein</fullName>
    </submittedName>
</protein>
<dbReference type="AlphaFoldDB" id="A0A1D8PFL4"/>
<dbReference type="OrthoDB" id="4010645at2759"/>
<dbReference type="EMBL" id="CP017623">
    <property type="protein sequence ID" value="AOW26905.1"/>
    <property type="molecule type" value="Genomic_DNA"/>
</dbReference>
<dbReference type="InParanoid" id="A0A1D8PFL4"/>
<evidence type="ECO:0000313" key="1">
    <source>
        <dbReference type="CGD" id="CAL0000180683"/>
    </source>
</evidence>
<proteinExistence type="predicted"/>
<reference evidence="2 3" key="1">
    <citation type="journal article" date="2004" name="Proc. Natl. Acad. Sci. U.S.A.">
        <title>The diploid genome sequence of Candida albicans.</title>
        <authorList>
            <person name="Jones T."/>
            <person name="Federspiel N.A."/>
            <person name="Chibana H."/>
            <person name="Dungan J."/>
            <person name="Kalman S."/>
            <person name="Magee B.B."/>
            <person name="Newport G."/>
            <person name="Thorstenson Y.R."/>
            <person name="Agabian N."/>
            <person name="Magee P.T."/>
            <person name="Davis R.W."/>
            <person name="Scherer S."/>
        </authorList>
    </citation>
    <scope>NUCLEOTIDE SEQUENCE [LARGE SCALE GENOMIC DNA]</scope>
    <source>
        <strain evidence="3">SC5314 / ATCC MYA-2876</strain>
    </source>
</reference>
<dbReference type="RefSeq" id="XP_019330716.1">
    <property type="nucleotide sequence ID" value="XM_019475171.1"/>
</dbReference>
<accession>A0A1D8PFL4</accession>
<name>A0A1D8PFL4_CANAL</name>
<gene>
    <name evidence="2" type="ordered locus">CAALFM_C112910WA</name>
    <name evidence="1" type="ordered locus">orf19.4921.1</name>
</gene>
<sequence length="54" mass="6160">MAASISQPQQQPIKLTAAQKEQQIMQEIRNNSIKYESKFEGSFLGEIFGFAIRK</sequence>
<dbReference type="CGD" id="CAL0000180683">
    <property type="gene designation" value="orf19.4921.1"/>
</dbReference>
<evidence type="ECO:0000313" key="2">
    <source>
        <dbReference type="EMBL" id="AOW26905.1"/>
    </source>
</evidence>
<reference evidence="2 3" key="2">
    <citation type="journal article" date="2007" name="Genome Biol.">
        <title>Assembly of the Candida albicans genome into sixteen supercontigs aligned on the eight chromosomes.</title>
        <authorList>
            <person name="van het Hoog M."/>
            <person name="Rast T.J."/>
            <person name="Martchenko M."/>
            <person name="Grindle S."/>
            <person name="Dignard D."/>
            <person name="Hogues H."/>
            <person name="Cuomo C."/>
            <person name="Berriman M."/>
            <person name="Scherer S."/>
            <person name="Magee B.B."/>
            <person name="Whiteway M."/>
            <person name="Chibana H."/>
            <person name="Nantel A."/>
            <person name="Magee P.T."/>
        </authorList>
    </citation>
    <scope>GENOME REANNOTATION</scope>
    <source>
        <strain evidence="3">SC5314 / ATCC MYA-2876</strain>
    </source>
</reference>
<evidence type="ECO:0000313" key="3">
    <source>
        <dbReference type="Proteomes" id="UP000000559"/>
    </source>
</evidence>
<dbReference type="Proteomes" id="UP000000559">
    <property type="component" value="Chromosome 1"/>
</dbReference>